<evidence type="ECO:0000313" key="13">
    <source>
        <dbReference type="Proteomes" id="UP000070412"/>
    </source>
</evidence>
<dbReference type="Gene3D" id="3.10.180.10">
    <property type="entry name" value="2,3-Dihydroxybiphenyl 1,2-Dioxygenase, domain 1"/>
    <property type="match status" value="1"/>
</dbReference>
<sequence length="162" mass="18156">MLKKTSVRFWPLNLLISKRFNSNKANDSFQILRLNHIAIANKSIDSARKIFDSLGMPVSTKHKQPDHGVNTVFIDCANTKIELIDPIDECKSPILNFLTKNKNGGLHHICFEVDNLDMAISMLRAKGVQLLSEKPRIGAHGKPVIFCHPKDCSGVLIELEQV</sequence>
<dbReference type="GO" id="GO:0046872">
    <property type="term" value="F:metal ion binding"/>
    <property type="evidence" value="ECO:0007669"/>
    <property type="project" value="UniProtKB-KW"/>
</dbReference>
<evidence type="ECO:0000256" key="2">
    <source>
        <dbReference type="ARBA" id="ARBA00022723"/>
    </source>
</evidence>
<comment type="catalytic activity">
    <reaction evidence="5">
        <text>(R)-methylmalonyl-CoA = (S)-methylmalonyl-CoA</text>
        <dbReference type="Rhea" id="RHEA:20553"/>
        <dbReference type="ChEBI" id="CHEBI:57326"/>
        <dbReference type="ChEBI" id="CHEBI:57327"/>
        <dbReference type="EC" id="5.1.99.1"/>
    </reaction>
    <physiologicalReaction direction="right-to-left" evidence="5">
        <dbReference type="Rhea" id="RHEA:20555"/>
    </physiologicalReaction>
</comment>
<dbReference type="Proteomes" id="UP000070412">
    <property type="component" value="Unassembled WGS sequence"/>
</dbReference>
<dbReference type="FunFam" id="3.10.180.10:FF:000003">
    <property type="entry name" value="Methylmalonyl-CoA epimerase, mitochondrial"/>
    <property type="match status" value="1"/>
</dbReference>
<keyword evidence="4" id="KW-0170">Cobalt</keyword>
<proteinExistence type="inferred from homology"/>
<accession>A0A834R6T4</accession>
<dbReference type="EMBL" id="WVUK01000058">
    <property type="protein sequence ID" value="KAF7491949.1"/>
    <property type="molecule type" value="Genomic_DNA"/>
</dbReference>
<comment type="similarity">
    <text evidence="1">Belongs to the methylmalonyl-CoA epimerase family.</text>
</comment>
<dbReference type="InterPro" id="IPR051785">
    <property type="entry name" value="MMCE/EMCE_epimerase"/>
</dbReference>
<gene>
    <name evidence="11" type="ORF">SSS_3672</name>
</gene>
<evidence type="ECO:0000256" key="1">
    <source>
        <dbReference type="ARBA" id="ARBA00009308"/>
    </source>
</evidence>
<evidence type="ECO:0000256" key="5">
    <source>
        <dbReference type="ARBA" id="ARBA00050406"/>
    </source>
</evidence>
<dbReference type="InterPro" id="IPR037523">
    <property type="entry name" value="VOC_core"/>
</dbReference>
<evidence type="ECO:0000256" key="3">
    <source>
        <dbReference type="ARBA" id="ARBA00023235"/>
    </source>
</evidence>
<evidence type="ECO:0000256" key="6">
    <source>
        <dbReference type="ARBA" id="ARBA00053742"/>
    </source>
</evidence>
<keyword evidence="13" id="KW-1185">Reference proteome</keyword>
<dbReference type="GO" id="GO:0046491">
    <property type="term" value="P:L-methylmalonyl-CoA metabolic process"/>
    <property type="evidence" value="ECO:0007669"/>
    <property type="project" value="TreeGrafter"/>
</dbReference>
<evidence type="ECO:0000259" key="10">
    <source>
        <dbReference type="PROSITE" id="PS51819"/>
    </source>
</evidence>
<protein>
    <recommendedName>
        <fullName evidence="8">Methylmalonyl-CoA epimerase, mitochondrial</fullName>
        <ecNumber evidence="7">5.1.99.1</ecNumber>
    </recommendedName>
    <alternativeName>
        <fullName evidence="9">DL-methylmalonyl-CoA racemase</fullName>
    </alternativeName>
</protein>
<keyword evidence="2" id="KW-0479">Metal-binding</keyword>
<dbReference type="GO" id="GO:0004493">
    <property type="term" value="F:methylmalonyl-CoA epimerase activity"/>
    <property type="evidence" value="ECO:0007669"/>
    <property type="project" value="UniProtKB-EC"/>
</dbReference>
<evidence type="ECO:0000256" key="9">
    <source>
        <dbReference type="ARBA" id="ARBA00081771"/>
    </source>
</evidence>
<keyword evidence="3" id="KW-0413">Isomerase</keyword>
<dbReference type="OrthoDB" id="16820at2759"/>
<organism evidence="11">
    <name type="scientific">Sarcoptes scabiei</name>
    <name type="common">Itch mite</name>
    <name type="synonym">Acarus scabiei</name>
    <dbReference type="NCBI Taxonomy" id="52283"/>
    <lineage>
        <taxon>Eukaryota</taxon>
        <taxon>Metazoa</taxon>
        <taxon>Ecdysozoa</taxon>
        <taxon>Arthropoda</taxon>
        <taxon>Chelicerata</taxon>
        <taxon>Arachnida</taxon>
        <taxon>Acari</taxon>
        <taxon>Acariformes</taxon>
        <taxon>Sarcoptiformes</taxon>
        <taxon>Astigmata</taxon>
        <taxon>Psoroptidia</taxon>
        <taxon>Sarcoptoidea</taxon>
        <taxon>Sarcoptidae</taxon>
        <taxon>Sarcoptinae</taxon>
        <taxon>Sarcoptes</taxon>
    </lineage>
</organism>
<dbReference type="SUPFAM" id="SSF54593">
    <property type="entry name" value="Glyoxalase/Bleomycin resistance protein/Dihydroxybiphenyl dioxygenase"/>
    <property type="match status" value="1"/>
</dbReference>
<dbReference type="NCBIfam" id="TIGR03081">
    <property type="entry name" value="metmalonyl_epim"/>
    <property type="match status" value="1"/>
</dbReference>
<evidence type="ECO:0000313" key="12">
    <source>
        <dbReference type="EnsemblMetazoa" id="KAF7491949.1"/>
    </source>
</evidence>
<dbReference type="PANTHER" id="PTHR43048">
    <property type="entry name" value="METHYLMALONYL-COA EPIMERASE"/>
    <property type="match status" value="1"/>
</dbReference>
<evidence type="ECO:0000256" key="8">
    <source>
        <dbReference type="ARBA" id="ARBA00071337"/>
    </source>
</evidence>
<dbReference type="Pfam" id="PF13669">
    <property type="entry name" value="Glyoxalase_4"/>
    <property type="match status" value="1"/>
</dbReference>
<evidence type="ECO:0000313" key="11">
    <source>
        <dbReference type="EMBL" id="KAF7491949.1"/>
    </source>
</evidence>
<comment type="function">
    <text evidence="6">Methylmalonyl-CoA epimerase involved in propionyl-CoA metabolism.</text>
</comment>
<evidence type="ECO:0000256" key="4">
    <source>
        <dbReference type="ARBA" id="ARBA00023285"/>
    </source>
</evidence>
<dbReference type="InterPro" id="IPR029068">
    <property type="entry name" value="Glyas_Bleomycin-R_OHBP_Dase"/>
</dbReference>
<dbReference type="AlphaFoldDB" id="A0A834R6T4"/>
<reference evidence="12" key="3">
    <citation type="submission" date="2022-06" db="UniProtKB">
        <authorList>
            <consortium name="EnsemblMetazoa"/>
        </authorList>
    </citation>
    <scope>IDENTIFICATION</scope>
</reference>
<dbReference type="CDD" id="cd07249">
    <property type="entry name" value="MMCE"/>
    <property type="match status" value="1"/>
</dbReference>
<dbReference type="PANTHER" id="PTHR43048:SF3">
    <property type="entry name" value="METHYLMALONYL-COA EPIMERASE, MITOCHONDRIAL"/>
    <property type="match status" value="1"/>
</dbReference>
<dbReference type="EC" id="5.1.99.1" evidence="7"/>
<reference evidence="13" key="1">
    <citation type="journal article" date="2020" name="PLoS Negl. Trop. Dis.">
        <title>High-quality nuclear genome for Sarcoptes scabiei-A critical resource for a neglected parasite.</title>
        <authorList>
            <person name="Korhonen P.K."/>
            <person name="Gasser R.B."/>
            <person name="Ma G."/>
            <person name="Wang T."/>
            <person name="Stroehlein A.J."/>
            <person name="Young N.D."/>
            <person name="Ang C.S."/>
            <person name="Fernando D.D."/>
            <person name="Lu H.C."/>
            <person name="Taylor S."/>
            <person name="Reynolds S.L."/>
            <person name="Mofiz E."/>
            <person name="Najaraj S.H."/>
            <person name="Gowda H."/>
            <person name="Madugundu A."/>
            <person name="Renuse S."/>
            <person name="Holt D."/>
            <person name="Pandey A."/>
            <person name="Papenfuss A.T."/>
            <person name="Fischer K."/>
        </authorList>
    </citation>
    <scope>NUCLEOTIDE SEQUENCE [LARGE SCALE GENOMIC DNA]</scope>
</reference>
<name>A0A834R6T4_SARSC</name>
<dbReference type="InterPro" id="IPR017515">
    <property type="entry name" value="MeMalonyl-CoA_epimerase"/>
</dbReference>
<evidence type="ECO:0000256" key="7">
    <source>
        <dbReference type="ARBA" id="ARBA00066411"/>
    </source>
</evidence>
<reference evidence="11" key="2">
    <citation type="submission" date="2020-01" db="EMBL/GenBank/DDBJ databases">
        <authorList>
            <person name="Korhonen P.K.K."/>
            <person name="Guangxu M.G."/>
            <person name="Wang T.W."/>
            <person name="Stroehlein A.J.S."/>
            <person name="Young N.D."/>
            <person name="Ang C.-S.A."/>
            <person name="Fernando D.W.F."/>
            <person name="Lu H.L."/>
            <person name="Taylor S.T."/>
            <person name="Ehtesham M.E.M."/>
            <person name="Najaraj S.H.N."/>
            <person name="Harsha G.H.G."/>
            <person name="Madugundu A.M."/>
            <person name="Renuse S.R."/>
            <person name="Holt D.H."/>
            <person name="Pandey A.P."/>
            <person name="Papenfuss A.P."/>
            <person name="Gasser R.B.G."/>
            <person name="Fischer K.F."/>
        </authorList>
    </citation>
    <scope>NUCLEOTIDE SEQUENCE</scope>
    <source>
        <strain evidence="11">SSS_KF_BRIS2020</strain>
    </source>
</reference>
<dbReference type="PROSITE" id="PS51819">
    <property type="entry name" value="VOC"/>
    <property type="match status" value="1"/>
</dbReference>
<feature type="domain" description="VOC" evidence="10">
    <location>
        <begin position="33"/>
        <end position="162"/>
    </location>
</feature>
<dbReference type="EnsemblMetazoa" id="SSS_3672s_mrna">
    <property type="protein sequence ID" value="KAF7491949.1"/>
    <property type="gene ID" value="SSS_3672"/>
</dbReference>